<dbReference type="SUPFAM" id="SSF50891">
    <property type="entry name" value="Cyclophilin-like"/>
    <property type="match status" value="1"/>
</dbReference>
<comment type="similarity">
    <text evidence="2">Belongs to the cyclophilin-type PPIase family.</text>
</comment>
<dbReference type="PANTHER" id="PTHR45625:SF3">
    <property type="entry name" value="PEPTIDYL-PROLYL CIS-TRANS ISOMERASE B-RELATED"/>
    <property type="match status" value="1"/>
</dbReference>
<keyword evidence="2" id="KW-0732">Signal</keyword>
<proteinExistence type="inferred from homology"/>
<evidence type="ECO:0000313" key="5">
    <source>
        <dbReference type="EMBL" id="GAA1092607.1"/>
    </source>
</evidence>
<dbReference type="InterPro" id="IPR029000">
    <property type="entry name" value="Cyclophilin-like_dom_sf"/>
</dbReference>
<reference evidence="6" key="1">
    <citation type="journal article" date="2019" name="Int. J. Syst. Evol. Microbiol.">
        <title>The Global Catalogue of Microorganisms (GCM) 10K type strain sequencing project: providing services to taxonomists for standard genome sequencing and annotation.</title>
        <authorList>
            <consortium name="The Broad Institute Genomics Platform"/>
            <consortium name="The Broad Institute Genome Sequencing Center for Infectious Disease"/>
            <person name="Wu L."/>
            <person name="Ma J."/>
        </authorList>
    </citation>
    <scope>NUCLEOTIDE SEQUENCE [LARGE SCALE GENOMIC DNA]</scope>
    <source>
        <strain evidence="6">JCM 13008</strain>
    </source>
</reference>
<feature type="compositionally biased region" description="Low complexity" evidence="3">
    <location>
        <begin position="41"/>
        <end position="60"/>
    </location>
</feature>
<dbReference type="Proteomes" id="UP001501581">
    <property type="component" value="Unassembled WGS sequence"/>
</dbReference>
<feature type="region of interest" description="Disordered" evidence="3">
    <location>
        <begin position="21"/>
        <end position="88"/>
    </location>
</feature>
<dbReference type="PANTHER" id="PTHR45625">
    <property type="entry name" value="PEPTIDYL-PROLYL CIS-TRANS ISOMERASE-RELATED"/>
    <property type="match status" value="1"/>
</dbReference>
<keyword evidence="6" id="KW-1185">Reference proteome</keyword>
<dbReference type="InterPro" id="IPR002130">
    <property type="entry name" value="Cyclophilin-type_PPIase_dom"/>
</dbReference>
<evidence type="ECO:0000259" key="4">
    <source>
        <dbReference type="PROSITE" id="PS50072"/>
    </source>
</evidence>
<keyword evidence="2" id="KW-0413">Isomerase</keyword>
<dbReference type="EMBL" id="BAAALG010000002">
    <property type="protein sequence ID" value="GAA1092607.1"/>
    <property type="molecule type" value="Genomic_DNA"/>
</dbReference>
<dbReference type="Pfam" id="PF00160">
    <property type="entry name" value="Pro_isomerase"/>
    <property type="match status" value="1"/>
</dbReference>
<dbReference type="PROSITE" id="PS51257">
    <property type="entry name" value="PROKAR_LIPOPROTEIN"/>
    <property type="match status" value="1"/>
</dbReference>
<dbReference type="Gene3D" id="2.40.100.10">
    <property type="entry name" value="Cyclophilin-like"/>
    <property type="match status" value="1"/>
</dbReference>
<feature type="signal peptide" evidence="2">
    <location>
        <begin position="1"/>
        <end position="21"/>
    </location>
</feature>
<sequence>MLKRSLAALAAVSLLTLAACSDDSDDKDTSAKDDSSQTTESGSPSADAGTATGSATAAGACSYPTDGSAPAKEADAPPAEPTRTGKVKATIATTVGDLAITLDADKAPCTVNSFVSLAEQGYYDDTTCHRLAVQEGFKLLQCGDPSATGAGGPGYSYADELDGSETYPAGTIAMANAGPDTNGSQFFLVIGDTGLPASYTVFGTFETAGIKALEKVVAKGNDDSIGDGTGKPNLAVDITKVTVG</sequence>
<dbReference type="PRINTS" id="PR00153">
    <property type="entry name" value="CSAPPISMRASE"/>
</dbReference>
<comment type="function">
    <text evidence="1 2">PPIases accelerate the folding of proteins. It catalyzes the cis-trans isomerization of proline imidic peptide bonds in oligopeptides.</text>
</comment>
<dbReference type="EC" id="5.2.1.8" evidence="2"/>
<evidence type="ECO:0000256" key="2">
    <source>
        <dbReference type="RuleBase" id="RU363019"/>
    </source>
</evidence>
<gene>
    <name evidence="5" type="ORF">GCM10009668_04590</name>
</gene>
<organism evidence="5 6">
    <name type="scientific">Nocardioides dubius</name>
    <dbReference type="NCBI Taxonomy" id="317019"/>
    <lineage>
        <taxon>Bacteria</taxon>
        <taxon>Bacillati</taxon>
        <taxon>Actinomycetota</taxon>
        <taxon>Actinomycetes</taxon>
        <taxon>Propionibacteriales</taxon>
        <taxon>Nocardioidaceae</taxon>
        <taxon>Nocardioides</taxon>
    </lineage>
</organism>
<evidence type="ECO:0000313" key="6">
    <source>
        <dbReference type="Proteomes" id="UP001501581"/>
    </source>
</evidence>
<keyword evidence="2" id="KW-0697">Rotamase</keyword>
<feature type="chain" id="PRO_5045013144" description="Peptidyl-prolyl cis-trans isomerase" evidence="2">
    <location>
        <begin position="22"/>
        <end position="244"/>
    </location>
</feature>
<dbReference type="InterPro" id="IPR044666">
    <property type="entry name" value="Cyclophilin_A-like"/>
</dbReference>
<comment type="catalytic activity">
    <reaction evidence="2">
        <text>[protein]-peptidylproline (omega=180) = [protein]-peptidylproline (omega=0)</text>
        <dbReference type="Rhea" id="RHEA:16237"/>
        <dbReference type="Rhea" id="RHEA-COMP:10747"/>
        <dbReference type="Rhea" id="RHEA-COMP:10748"/>
        <dbReference type="ChEBI" id="CHEBI:83833"/>
        <dbReference type="ChEBI" id="CHEBI:83834"/>
        <dbReference type="EC" id="5.2.1.8"/>
    </reaction>
</comment>
<dbReference type="PROSITE" id="PS50072">
    <property type="entry name" value="CSA_PPIASE_2"/>
    <property type="match status" value="1"/>
</dbReference>
<accession>A0ABP4E7N4</accession>
<evidence type="ECO:0000256" key="3">
    <source>
        <dbReference type="SAM" id="MobiDB-lite"/>
    </source>
</evidence>
<name>A0ABP4E7N4_9ACTN</name>
<comment type="caution">
    <text evidence="5">The sequence shown here is derived from an EMBL/GenBank/DDBJ whole genome shotgun (WGS) entry which is preliminary data.</text>
</comment>
<feature type="domain" description="PPIase cyclophilin-type" evidence="4">
    <location>
        <begin position="93"/>
        <end position="243"/>
    </location>
</feature>
<protein>
    <recommendedName>
        <fullName evidence="2">Peptidyl-prolyl cis-trans isomerase</fullName>
        <shortName evidence="2">PPIase</shortName>
        <ecNumber evidence="2">5.2.1.8</ecNumber>
    </recommendedName>
</protein>
<evidence type="ECO:0000256" key="1">
    <source>
        <dbReference type="ARBA" id="ARBA00002388"/>
    </source>
</evidence>
<dbReference type="CDD" id="cd00317">
    <property type="entry name" value="cyclophilin"/>
    <property type="match status" value="1"/>
</dbReference>
<dbReference type="RefSeq" id="WP_343990931.1">
    <property type="nucleotide sequence ID" value="NZ_BAAALG010000002.1"/>
</dbReference>